<dbReference type="EMBL" id="QZEI01000012">
    <property type="protein sequence ID" value="RLV60715.1"/>
    <property type="molecule type" value="Genomic_DNA"/>
</dbReference>
<dbReference type="Proteomes" id="UP000281474">
    <property type="component" value="Unassembled WGS sequence"/>
</dbReference>
<dbReference type="RefSeq" id="WP_121837990.1">
    <property type="nucleotide sequence ID" value="NZ_ML014761.1"/>
</dbReference>
<sequence>MPQENPQTKFLTIGYSDKRGGLGVDDRVPEFDIDARIFPICNVNVDTGEEMVRIVQVEVCSHKRNYGLDVRVKDLTDYVSTAEELDAVSVSEQLLEEYIKDKYLALLGQN</sequence>
<organism evidence="1 2">
    <name type="scientific">Parashewanella curva</name>
    <dbReference type="NCBI Taxonomy" id="2338552"/>
    <lineage>
        <taxon>Bacteria</taxon>
        <taxon>Pseudomonadati</taxon>
        <taxon>Pseudomonadota</taxon>
        <taxon>Gammaproteobacteria</taxon>
        <taxon>Alteromonadales</taxon>
        <taxon>Shewanellaceae</taxon>
        <taxon>Parashewanella</taxon>
    </lineage>
</organism>
<name>A0A3L8PZH7_9GAMM</name>
<reference evidence="1 2" key="1">
    <citation type="submission" date="2018-09" db="EMBL/GenBank/DDBJ databases">
        <title>Phylogeny of the Shewanellaceae, and recommendation for two new genera, Pseudoshewanella and Parashewanella.</title>
        <authorList>
            <person name="Wang G."/>
        </authorList>
    </citation>
    <scope>NUCLEOTIDE SEQUENCE [LARGE SCALE GENOMIC DNA]</scope>
    <source>
        <strain evidence="1 2">C51</strain>
    </source>
</reference>
<evidence type="ECO:0000313" key="1">
    <source>
        <dbReference type="EMBL" id="RLV60715.1"/>
    </source>
</evidence>
<comment type="caution">
    <text evidence="1">The sequence shown here is derived from an EMBL/GenBank/DDBJ whole genome shotgun (WGS) entry which is preliminary data.</text>
</comment>
<dbReference type="AlphaFoldDB" id="A0A3L8PZH7"/>
<protein>
    <submittedName>
        <fullName evidence="1">Uncharacterized protein</fullName>
    </submittedName>
</protein>
<gene>
    <name evidence="1" type="ORF">D5018_05430</name>
</gene>
<accession>A0A3L8PZH7</accession>
<evidence type="ECO:0000313" key="2">
    <source>
        <dbReference type="Proteomes" id="UP000281474"/>
    </source>
</evidence>
<keyword evidence="2" id="KW-1185">Reference proteome</keyword>
<proteinExistence type="predicted"/>